<dbReference type="eggNOG" id="KOG3249">
    <property type="taxonomic scope" value="Eukaryota"/>
</dbReference>
<gene>
    <name evidence="4" type="ORF">CAOG_007620</name>
</gene>
<dbReference type="EMBL" id="KE346373">
    <property type="protein sequence ID" value="KJE97170.1"/>
    <property type="molecule type" value="Genomic_DNA"/>
</dbReference>
<evidence type="ECO:0000313" key="4">
    <source>
        <dbReference type="EMBL" id="KJE97170.1"/>
    </source>
</evidence>
<name>A0A0D2WW61_CAPO3</name>
<protein>
    <recommendedName>
        <fullName evidence="3">SAYSvFN domain-containing protein</fullName>
    </recommendedName>
</protein>
<dbReference type="PhylomeDB" id="A0A0D2WW61"/>
<feature type="domain" description="SAYSvFN" evidence="3">
    <location>
        <begin position="74"/>
        <end position="148"/>
    </location>
</feature>
<proteinExistence type="predicted"/>
<dbReference type="InterPro" id="IPR039159">
    <property type="entry name" value="SAYSD1"/>
</dbReference>
<evidence type="ECO:0000259" key="3">
    <source>
        <dbReference type="Pfam" id="PF10260"/>
    </source>
</evidence>
<dbReference type="OrthoDB" id="71310at2759"/>
<dbReference type="InParanoid" id="A0A0D2WW61"/>
<evidence type="ECO:0000256" key="1">
    <source>
        <dbReference type="SAM" id="MobiDB-lite"/>
    </source>
</evidence>
<sequence length="155" mass="16815">MAPIASKPDPSRGTPMAMAALRRREQKQESSDPSSPPSNGAPAAATPAAAETDVLVAAWDWITRNVALATALKAVLWVLLLLIFAELEFGTVFVILSTPWLIFTNLGSGESAAERRRRDPHAKSAYSVFNKNCEPLQGELRAEQLDAALRQGRMM</sequence>
<dbReference type="Proteomes" id="UP000008743">
    <property type="component" value="Unassembled WGS sequence"/>
</dbReference>
<feature type="region of interest" description="Disordered" evidence="1">
    <location>
        <begin position="1"/>
        <end position="46"/>
    </location>
</feature>
<reference evidence="5" key="1">
    <citation type="submission" date="2011-02" db="EMBL/GenBank/DDBJ databases">
        <title>The Genome Sequence of Capsaspora owczarzaki ATCC 30864.</title>
        <authorList>
            <person name="Russ C."/>
            <person name="Cuomo C."/>
            <person name="Burger G."/>
            <person name="Gray M.W."/>
            <person name="Holland P.W.H."/>
            <person name="King N."/>
            <person name="Lang F.B.F."/>
            <person name="Roger A.J."/>
            <person name="Ruiz-Trillo I."/>
            <person name="Young S.K."/>
            <person name="Zeng Q."/>
            <person name="Gargeya S."/>
            <person name="Alvarado L."/>
            <person name="Berlin A."/>
            <person name="Chapman S.B."/>
            <person name="Chen Z."/>
            <person name="Freedman E."/>
            <person name="Gellesch M."/>
            <person name="Goldberg J."/>
            <person name="Griggs A."/>
            <person name="Gujja S."/>
            <person name="Heilman E."/>
            <person name="Heiman D."/>
            <person name="Howarth C."/>
            <person name="Mehta T."/>
            <person name="Neiman D."/>
            <person name="Pearson M."/>
            <person name="Roberts A."/>
            <person name="Saif S."/>
            <person name="Shea T."/>
            <person name="Shenoy N."/>
            <person name="Sisk P."/>
            <person name="Stolte C."/>
            <person name="Sykes S."/>
            <person name="White J."/>
            <person name="Yandava C."/>
            <person name="Haas B."/>
            <person name="Nusbaum C."/>
            <person name="Birren B."/>
        </authorList>
    </citation>
    <scope>NUCLEOTIDE SEQUENCE</scope>
    <source>
        <strain evidence="5">ATCC 30864</strain>
    </source>
</reference>
<evidence type="ECO:0000313" key="5">
    <source>
        <dbReference type="Proteomes" id="UP000008743"/>
    </source>
</evidence>
<keyword evidence="2" id="KW-1133">Transmembrane helix</keyword>
<dbReference type="PANTHER" id="PTHR13527">
    <property type="entry name" value="SAYSVFN DOMAIN-CONTAINING PROTEIN 1"/>
    <property type="match status" value="1"/>
</dbReference>
<dbReference type="PANTHER" id="PTHR13527:SF0">
    <property type="entry name" value="SAYSVFN DOMAIN-CONTAINING PROTEIN 1"/>
    <property type="match status" value="1"/>
</dbReference>
<feature type="transmembrane region" description="Helical" evidence="2">
    <location>
        <begin position="66"/>
        <end position="85"/>
    </location>
</feature>
<evidence type="ECO:0000256" key="2">
    <source>
        <dbReference type="SAM" id="Phobius"/>
    </source>
</evidence>
<keyword evidence="5" id="KW-1185">Reference proteome</keyword>
<dbReference type="Pfam" id="PF10260">
    <property type="entry name" value="SAYSvFN"/>
    <property type="match status" value="1"/>
</dbReference>
<dbReference type="RefSeq" id="XP_004343494.1">
    <property type="nucleotide sequence ID" value="XM_004343444.2"/>
</dbReference>
<feature type="compositionally biased region" description="Low complexity" evidence="1">
    <location>
        <begin position="31"/>
        <end position="46"/>
    </location>
</feature>
<dbReference type="AlphaFoldDB" id="A0A0D2WW61"/>
<keyword evidence="2" id="KW-0812">Transmembrane</keyword>
<organism evidence="4 5">
    <name type="scientific">Capsaspora owczarzaki (strain ATCC 30864)</name>
    <dbReference type="NCBI Taxonomy" id="595528"/>
    <lineage>
        <taxon>Eukaryota</taxon>
        <taxon>Filasterea</taxon>
        <taxon>Capsaspora</taxon>
    </lineage>
</organism>
<keyword evidence="2" id="KW-0472">Membrane</keyword>
<accession>A0A0D2WW61</accession>
<dbReference type="InterPro" id="IPR019387">
    <property type="entry name" value="SAYSvFN_dom"/>
</dbReference>